<dbReference type="FunFam" id="3.80.10.10:FF:000129">
    <property type="entry name" value="Leucine-rich repeat receptor-like kinase"/>
    <property type="match status" value="1"/>
</dbReference>
<dbReference type="Pfam" id="PF12819">
    <property type="entry name" value="Malectin_like"/>
    <property type="match status" value="1"/>
</dbReference>
<keyword evidence="11 22" id="KW-0418">Kinase</keyword>
<dbReference type="InterPro" id="IPR024788">
    <property type="entry name" value="Malectin-like_Carb-bd_dom"/>
</dbReference>
<evidence type="ECO:0000256" key="2">
    <source>
        <dbReference type="ARBA" id="ARBA00012513"/>
    </source>
</evidence>
<reference evidence="22 23" key="1">
    <citation type="submission" date="2020-12" db="EMBL/GenBank/DDBJ databases">
        <title>Concerted genomic and epigenomic changes stabilize Arabidopsis allopolyploids.</title>
        <authorList>
            <person name="Chen Z."/>
        </authorList>
    </citation>
    <scope>NUCLEOTIDE SEQUENCE [LARGE SCALE GENOMIC DNA]</scope>
    <source>
        <strain evidence="22">As9502</strain>
        <tissue evidence="22">Leaf</tissue>
    </source>
</reference>
<dbReference type="FunFam" id="1.10.510.10:FF:000146">
    <property type="entry name" value="LRR receptor-like serine/threonine-protein kinase IOS1"/>
    <property type="match status" value="1"/>
</dbReference>
<dbReference type="Proteomes" id="UP000694251">
    <property type="component" value="Chromosome 4"/>
</dbReference>
<keyword evidence="10 18" id="KW-0547">Nucleotide-binding</keyword>
<dbReference type="PROSITE" id="PS50011">
    <property type="entry name" value="PROTEIN_KINASE_DOM"/>
    <property type="match status" value="1"/>
</dbReference>
<keyword evidence="9" id="KW-0677">Repeat</keyword>
<evidence type="ECO:0000256" key="12">
    <source>
        <dbReference type="ARBA" id="ARBA00022840"/>
    </source>
</evidence>
<keyword evidence="6" id="KW-0808">Transferase</keyword>
<evidence type="ECO:0000256" key="14">
    <source>
        <dbReference type="ARBA" id="ARBA00023136"/>
    </source>
</evidence>
<evidence type="ECO:0000256" key="19">
    <source>
        <dbReference type="SAM" id="MobiDB-lite"/>
    </source>
</evidence>
<evidence type="ECO:0000256" key="11">
    <source>
        <dbReference type="ARBA" id="ARBA00022777"/>
    </source>
</evidence>
<proteinExistence type="predicted"/>
<dbReference type="InterPro" id="IPR008271">
    <property type="entry name" value="Ser/Thr_kinase_AS"/>
</dbReference>
<dbReference type="InterPro" id="IPR025875">
    <property type="entry name" value="Leu-rich_rpt_4"/>
</dbReference>
<keyword evidence="4" id="KW-0597">Phosphoprotein</keyword>
<keyword evidence="15" id="KW-0675">Receptor</keyword>
<dbReference type="InterPro" id="IPR000719">
    <property type="entry name" value="Prot_kinase_dom"/>
</dbReference>
<evidence type="ECO:0000256" key="5">
    <source>
        <dbReference type="ARBA" id="ARBA00022614"/>
    </source>
</evidence>
<gene>
    <name evidence="22" type="ORF">ISN44_As04g021140</name>
</gene>
<evidence type="ECO:0000256" key="9">
    <source>
        <dbReference type="ARBA" id="ARBA00022737"/>
    </source>
</evidence>
<evidence type="ECO:0000313" key="23">
    <source>
        <dbReference type="Proteomes" id="UP000694251"/>
    </source>
</evidence>
<keyword evidence="3" id="KW-0723">Serine/threonine-protein kinase</keyword>
<evidence type="ECO:0000256" key="17">
    <source>
        <dbReference type="ARBA" id="ARBA00048679"/>
    </source>
</evidence>
<evidence type="ECO:0000256" key="6">
    <source>
        <dbReference type="ARBA" id="ARBA00022679"/>
    </source>
</evidence>
<feature type="region of interest" description="Disordered" evidence="19">
    <location>
        <begin position="885"/>
        <end position="923"/>
    </location>
</feature>
<dbReference type="PANTHER" id="PTHR45631">
    <property type="entry name" value="OS07G0107800 PROTEIN-RELATED"/>
    <property type="match status" value="1"/>
</dbReference>
<evidence type="ECO:0000256" key="13">
    <source>
        <dbReference type="ARBA" id="ARBA00022989"/>
    </source>
</evidence>
<keyword evidence="14 20" id="KW-0472">Membrane</keyword>
<evidence type="ECO:0000259" key="21">
    <source>
        <dbReference type="PROSITE" id="PS50011"/>
    </source>
</evidence>
<dbReference type="Pfam" id="PF12799">
    <property type="entry name" value="LRR_4"/>
    <property type="match status" value="1"/>
</dbReference>
<dbReference type="GO" id="GO:0016020">
    <property type="term" value="C:membrane"/>
    <property type="evidence" value="ECO:0007669"/>
    <property type="project" value="UniProtKB-SubCell"/>
</dbReference>
<dbReference type="AlphaFoldDB" id="A0A8T2EG51"/>
<sequence length="923" mass="103290">MGGVLHHQPGEASFIILYPNWPLPFANTIGLLSQHLKMESIHRLVFLALIGIFSINNLANAQEQQGYISLDCGMPHNESSYTEESTSLYYSSDADFISSGKSGRIKIEDPEGVEYNIKPYKQLRYFPEGTRNCYNLTVMQGTHYLIRAVFLYGNYDDLKQKPIFDLHLGPNFWTTINLQDQFRFGLIYFEDGTIEEIIHMPKSNNLDICLVKTGTTTPFISALELRPLKDDAYTTKTGSLRAFFRSSFSDSDTIVRYPDDHHDRLWNTYFWPDEWAEINTTTLINTTNAYNLPHAIISKASVPTDAGVSWDIEWSVLAPDGVHVYLHFAEIQALTPNDTREFSILWDEKTIISDNYSPPEFMADTVPIRTSTRCDSCILELVRTNSSTLPPSVNAVEAFVVLKLPQSETDENDVIAFKNIQATYRLQKSSWQGDPCVPIHYMWTGLNCTNTVPSTPPRIISLDFSFYGLNGTIASEIQYLRQLQKLDLSNNNLTGRIPEFLAKMKLLRVINLSGNNLSGSIPQSLLNMQKNGLTLIVQGNPNLCLDPSCGSEARDGNNKKKLLVPILASAGFVGIITAVLLTILFINKKMPSKALHPSMVANKRSFTYEEVTVITNNFERTLGEGGFGIVYHGNLDGNEQVAVKVLSQSSSQGYKQFKAEVDLLLRVHHINLVSLVGYCDEGQHLVLIYEYMSNGNLKQHLSGECSSSPLSWENRLRIAAETAQGLEYLHIGCKPPMIHRDIKSMNILLDNHFQAKLGDFGLSRSFPVGSETHVSTNVAGSPGYLDPEYYRTNWLTEKSDVFSFGVVLLEIITSQPVIDQTREKSHIGKWVGFKLTNGDIKNIVDPSMNGDYDSSSLWKALELAMSCVSPSSSGRPNMSQVANELQECLLSENSRKGGRRDVDSKSSLEQNTSFGPEHIPDAR</sequence>
<dbReference type="InterPro" id="IPR017441">
    <property type="entry name" value="Protein_kinase_ATP_BS"/>
</dbReference>
<keyword evidence="8" id="KW-0732">Signal</keyword>
<dbReference type="PANTHER" id="PTHR45631:SF175">
    <property type="entry name" value="PROTEIN KINASE DOMAIN-CONTAINING PROTEIN"/>
    <property type="match status" value="1"/>
</dbReference>
<evidence type="ECO:0000256" key="16">
    <source>
        <dbReference type="ARBA" id="ARBA00047899"/>
    </source>
</evidence>
<evidence type="ECO:0000256" key="7">
    <source>
        <dbReference type="ARBA" id="ARBA00022692"/>
    </source>
</evidence>
<keyword evidence="7 20" id="KW-0812">Transmembrane</keyword>
<dbReference type="OrthoDB" id="2017114at2759"/>
<dbReference type="EC" id="2.7.11.1" evidence="2"/>
<dbReference type="PROSITE" id="PS00108">
    <property type="entry name" value="PROTEIN_KINASE_ST"/>
    <property type="match status" value="1"/>
</dbReference>
<feature type="transmembrane region" description="Helical" evidence="20">
    <location>
        <begin position="562"/>
        <end position="586"/>
    </location>
</feature>
<comment type="caution">
    <text evidence="22">The sequence shown here is derived from an EMBL/GenBank/DDBJ whole genome shotgun (WGS) entry which is preliminary data.</text>
</comment>
<evidence type="ECO:0000256" key="8">
    <source>
        <dbReference type="ARBA" id="ARBA00022729"/>
    </source>
</evidence>
<evidence type="ECO:0000256" key="1">
    <source>
        <dbReference type="ARBA" id="ARBA00004167"/>
    </source>
</evidence>
<evidence type="ECO:0000256" key="18">
    <source>
        <dbReference type="PROSITE-ProRule" id="PRU10141"/>
    </source>
</evidence>
<keyword evidence="13 20" id="KW-1133">Transmembrane helix</keyword>
<evidence type="ECO:0000256" key="15">
    <source>
        <dbReference type="ARBA" id="ARBA00023170"/>
    </source>
</evidence>
<keyword evidence="23" id="KW-1185">Reference proteome</keyword>
<dbReference type="InterPro" id="IPR001611">
    <property type="entry name" value="Leu-rich_rpt"/>
</dbReference>
<comment type="subcellular location">
    <subcellularLocation>
        <location evidence="1">Membrane</location>
        <topology evidence="1">Single-pass membrane protein</topology>
    </subcellularLocation>
</comment>
<keyword evidence="5" id="KW-0433">Leucine-rich repeat</keyword>
<dbReference type="PROSITE" id="PS00107">
    <property type="entry name" value="PROTEIN_KINASE_ATP"/>
    <property type="match status" value="1"/>
</dbReference>
<evidence type="ECO:0000256" key="10">
    <source>
        <dbReference type="ARBA" id="ARBA00022741"/>
    </source>
</evidence>
<evidence type="ECO:0000256" key="20">
    <source>
        <dbReference type="SAM" id="Phobius"/>
    </source>
</evidence>
<dbReference type="Pfam" id="PF07714">
    <property type="entry name" value="PK_Tyr_Ser-Thr"/>
    <property type="match status" value="1"/>
</dbReference>
<evidence type="ECO:0000256" key="4">
    <source>
        <dbReference type="ARBA" id="ARBA00022553"/>
    </source>
</evidence>
<comment type="catalytic activity">
    <reaction evidence="16">
        <text>L-threonyl-[protein] + ATP = O-phospho-L-threonyl-[protein] + ADP + H(+)</text>
        <dbReference type="Rhea" id="RHEA:46608"/>
        <dbReference type="Rhea" id="RHEA-COMP:11060"/>
        <dbReference type="Rhea" id="RHEA-COMP:11605"/>
        <dbReference type="ChEBI" id="CHEBI:15378"/>
        <dbReference type="ChEBI" id="CHEBI:30013"/>
        <dbReference type="ChEBI" id="CHEBI:30616"/>
        <dbReference type="ChEBI" id="CHEBI:61977"/>
        <dbReference type="ChEBI" id="CHEBI:456216"/>
        <dbReference type="EC" id="2.7.11.1"/>
    </reaction>
</comment>
<dbReference type="InterPro" id="IPR001245">
    <property type="entry name" value="Ser-Thr/Tyr_kinase_cat_dom"/>
</dbReference>
<dbReference type="GO" id="GO:0005524">
    <property type="term" value="F:ATP binding"/>
    <property type="evidence" value="ECO:0007669"/>
    <property type="project" value="UniProtKB-UniRule"/>
</dbReference>
<feature type="compositionally biased region" description="Basic and acidic residues" evidence="19">
    <location>
        <begin position="893"/>
        <end position="906"/>
    </location>
</feature>
<evidence type="ECO:0000256" key="3">
    <source>
        <dbReference type="ARBA" id="ARBA00022527"/>
    </source>
</evidence>
<name>A0A8T2EG51_ARASU</name>
<feature type="domain" description="Protein kinase" evidence="21">
    <location>
        <begin position="616"/>
        <end position="889"/>
    </location>
</feature>
<dbReference type="FunFam" id="3.30.200.20:FF:000394">
    <property type="entry name" value="Leucine-rich repeat receptor-like protein kinase"/>
    <property type="match status" value="1"/>
</dbReference>
<dbReference type="PROSITE" id="PS51450">
    <property type="entry name" value="LRR"/>
    <property type="match status" value="1"/>
</dbReference>
<dbReference type="SMART" id="SM00220">
    <property type="entry name" value="S_TKc"/>
    <property type="match status" value="1"/>
</dbReference>
<organism evidence="22 23">
    <name type="scientific">Arabidopsis suecica</name>
    <name type="common">Swedish thale-cress</name>
    <name type="synonym">Cardaminopsis suecica</name>
    <dbReference type="NCBI Taxonomy" id="45249"/>
    <lineage>
        <taxon>Eukaryota</taxon>
        <taxon>Viridiplantae</taxon>
        <taxon>Streptophyta</taxon>
        <taxon>Embryophyta</taxon>
        <taxon>Tracheophyta</taxon>
        <taxon>Spermatophyta</taxon>
        <taxon>Magnoliopsida</taxon>
        <taxon>eudicotyledons</taxon>
        <taxon>Gunneridae</taxon>
        <taxon>Pentapetalae</taxon>
        <taxon>rosids</taxon>
        <taxon>malvids</taxon>
        <taxon>Brassicales</taxon>
        <taxon>Brassicaceae</taxon>
        <taxon>Camelineae</taxon>
        <taxon>Arabidopsis</taxon>
    </lineage>
</organism>
<evidence type="ECO:0000313" key="22">
    <source>
        <dbReference type="EMBL" id="KAG7621204.1"/>
    </source>
</evidence>
<dbReference type="EMBL" id="JAEFBJ010000004">
    <property type="protein sequence ID" value="KAG7621204.1"/>
    <property type="molecule type" value="Genomic_DNA"/>
</dbReference>
<keyword evidence="12 18" id="KW-0067">ATP-binding</keyword>
<accession>A0A8T2EG51</accession>
<dbReference type="CDD" id="cd14066">
    <property type="entry name" value="STKc_IRAK"/>
    <property type="match status" value="1"/>
</dbReference>
<comment type="catalytic activity">
    <reaction evidence="17">
        <text>L-seryl-[protein] + ATP = O-phospho-L-seryl-[protein] + ADP + H(+)</text>
        <dbReference type="Rhea" id="RHEA:17989"/>
        <dbReference type="Rhea" id="RHEA-COMP:9863"/>
        <dbReference type="Rhea" id="RHEA-COMP:11604"/>
        <dbReference type="ChEBI" id="CHEBI:15378"/>
        <dbReference type="ChEBI" id="CHEBI:29999"/>
        <dbReference type="ChEBI" id="CHEBI:30616"/>
        <dbReference type="ChEBI" id="CHEBI:83421"/>
        <dbReference type="ChEBI" id="CHEBI:456216"/>
        <dbReference type="EC" id="2.7.11.1"/>
    </reaction>
</comment>
<protein>
    <recommendedName>
        <fullName evidence="2">non-specific serine/threonine protein kinase</fullName>
        <ecNumber evidence="2">2.7.11.1</ecNumber>
    </recommendedName>
</protein>
<feature type="binding site" evidence="18">
    <location>
        <position position="644"/>
    </location>
    <ligand>
        <name>ATP</name>
        <dbReference type="ChEBI" id="CHEBI:30616"/>
    </ligand>
</feature>
<dbReference type="GO" id="GO:0004674">
    <property type="term" value="F:protein serine/threonine kinase activity"/>
    <property type="evidence" value="ECO:0007669"/>
    <property type="project" value="UniProtKB-KW"/>
</dbReference>